<dbReference type="GO" id="GO:0005829">
    <property type="term" value="C:cytosol"/>
    <property type="evidence" value="ECO:0007669"/>
    <property type="project" value="TreeGrafter"/>
</dbReference>
<reference evidence="7" key="1">
    <citation type="submission" date="2022-01" db="EMBL/GenBank/DDBJ databases">
        <title>Genome Sequence Resource for Two Populations of Ditylenchus destructor, the Migratory Endoparasitic Phytonematode.</title>
        <authorList>
            <person name="Zhang H."/>
            <person name="Lin R."/>
            <person name="Xie B."/>
        </authorList>
    </citation>
    <scope>NUCLEOTIDE SEQUENCE</scope>
    <source>
        <strain evidence="7">BazhouSP</strain>
    </source>
</reference>
<sequence>MKSSAKHPASKGQPAATKAQPLQTASKEAPKTLAASITLLEEYEKEKQLTQPKKDTLETVINNDFFGKEKFFSSITDKETPLMLTFVKKAIALSTHLKNAPRSALVLLSVANFWPSHTIRRPAWDIIKELIAPNSRNRFAFAKVFLELIQNNFLEGVSRRLYKQKNPSSEDIYTLKGHDICRVLNALLHFESKKEDGQEFYLDFLVQSLLLCSLDSAVHFNGSIWIKWIHSHEEYAELLNSEDLCQNIVDGVLKADSASRFNAIQMLVSLGDVGHKITDAIWDKCAKDLHSIDINTFLNMEDRLVQIYETPEGVLFNTEVIDKHSDANLDVKNLKRENKAYTYKEQLAELQLRKELAERNRREGILTEKQKKAVAEELKVEQGIREELQKLNDSVQEKMDNVSIAARYNPKGAFINISLLYDVIVPLLKSKLVAKACASAFLAFRDAFFEPTRDCIHEIVAHSQLRVLGSRFLYKNWCEEPLKDQLNRVFLLLTSACLMFSSFGEEINLDDGADDDAMFNEGITAFKLGFIVPLVNAILLRSNEPAIDTKLKIRVATFLKDAISPTCILEDEVASFSILQLNTILINAILVPGSFDYIDDLTTSLENYCRMLDKCTDKSPAVLDFLNKITSHFFESEPVIRRIMIKFLQNTTHLLMEIFSYNAEFKNEMRRAIYLAIHDQDSDCAKLADVLWYDLRLHTSSDFAFVFMEDLSSANELIRDGAAACIKDLAEKYPQETGEILSKLASLYTKLNELIPAEYDRIGRKVHDEVDDWQKRSGVAKALCLLAENLPTEHLMMLIKIIVPYGLNDRSEHCRNLMRNAAITAIVKDGKDHVEELLSFLEDKLDNIPSDGQHDNLHQGLIILIGSLARHLENDTKIRKIVARLIEALSTPSQQVQESVANCLPALVPYLRNDARELIQNLIILLTNGDSYGERRGAAYGIASIVKGLGVATIKELDIIGTLRKTLSQSQSPIKREGALLCMEMLCSIVGKLFEPYVVQLLPDLLSTFGDKNDNVRHAADDTAKAVMKALSAHGVKLVLPSLLKALEEDSWRTKCASAELLGAMSHCAPRQLSTSLPAIVPKLCEVLVDTHSKVQKAGEKALRQIAQVIQNPEIMAISSHLLSGLVDPANKTKSSLEIIVNTKFIHYVDSPSLALMMPIIHRAFSDRNTDTRRMATQIIASIYSLADHKDMEPYLRDLIPGLKKAITDPAPEVRTVAARALGSIIRNSSENTSQTLQSDIMPWLKDSLVSRTSMVDRSGAAQGLSEVIAALGDDFLAANMPGVIKITEAPGTEPYIRDGYILLYIYLPIVLEEKFLPYVPKIVPSILKALADENEYVRDSALKAGQRLISAYVGHAKKLLLPQLQAAVVDENWRIRHSSIKLIGEFLFNISGVSAKMTSDTAHDDDTLGMETVNKAIVRHIGQKSRDEILSALYLARHDVALVVRQAASHVWKVVVTNTPRTLKDLMKTLFELVIHCLSSSSGDRQQMAARCLGEMVKKMGERILGTVLPNLEERLSSDNVELRQGVAVALNEIISNTHREIVESYASSLSPSIKKCLSDPAKEVRDAAAPAFSSFHQMVGYIAVDEIVSPMLDEYSSTNKSDILDGLCAVMETSTSRTLLSNLLPRLTKPPVNSLALCRLAAAAEESVSRNLPKILEALLSNSINTTVEEHVKNAVPVLLSLEDEDDVRTIVSTLLKHSASGNQVVASTLLQRFLTETDADLSELLETLVIGLVALYSADEPIVVENAIDGLKGVTKELESEELLEVLVILKRAVNTLYNKITEGKKGDAPTKSVPGLDNPKGWQPLLQILREGLMTGTVEHKEMASGSMKQLVTLSNESGLKPHVVNMAGPLIRVLGDRYPSPTKLAVLNALIKLLEKLPLVLRPFLPQMQSVFLKIFQDPNSSPNTRQAAGNALSKIVEFHPKPESVVNELVKLQKTAENTEEINELLSSIQAQILAKNAQ</sequence>
<name>A0AAD4RBC2_9BILA</name>
<evidence type="ECO:0000256" key="2">
    <source>
        <dbReference type="ARBA" id="ARBA00022737"/>
    </source>
</evidence>
<dbReference type="GO" id="GO:0006417">
    <property type="term" value="P:regulation of translation"/>
    <property type="evidence" value="ECO:0007669"/>
    <property type="project" value="TreeGrafter"/>
</dbReference>
<dbReference type="PANTHER" id="PTHR23346:SF7">
    <property type="entry name" value="STALLED RIBOSOME SENSOR GCN1"/>
    <property type="match status" value="1"/>
</dbReference>
<evidence type="ECO:0000256" key="1">
    <source>
        <dbReference type="ARBA" id="ARBA00007366"/>
    </source>
</evidence>
<keyword evidence="8" id="KW-1185">Reference proteome</keyword>
<dbReference type="Pfam" id="PF24984">
    <property type="entry name" value="HEAT_EF3_GNC1"/>
    <property type="match status" value="1"/>
</dbReference>
<feature type="region of interest" description="Disordered" evidence="5">
    <location>
        <begin position="1"/>
        <end position="30"/>
    </location>
</feature>
<dbReference type="PROSITE" id="PS50077">
    <property type="entry name" value="HEAT_REPEAT"/>
    <property type="match status" value="3"/>
</dbReference>
<dbReference type="FunFam" id="1.25.10.10:FF:000096">
    <property type="entry name" value="eIF-2-alpha kinase activator gcn1"/>
    <property type="match status" value="1"/>
</dbReference>
<dbReference type="InterPro" id="IPR057546">
    <property type="entry name" value="HEAT_GCN1"/>
</dbReference>
<dbReference type="SMART" id="SM01349">
    <property type="entry name" value="TOG"/>
    <property type="match status" value="2"/>
</dbReference>
<evidence type="ECO:0000256" key="3">
    <source>
        <dbReference type="PROSITE-ProRule" id="PRU00103"/>
    </source>
</evidence>
<keyword evidence="4" id="KW-0175">Coiled coil</keyword>
<dbReference type="Pfam" id="PF24987">
    <property type="entry name" value="HEAT_EF3_N"/>
    <property type="match status" value="2"/>
</dbReference>
<dbReference type="InterPro" id="IPR021133">
    <property type="entry name" value="HEAT_type_2"/>
</dbReference>
<dbReference type="PANTHER" id="PTHR23346">
    <property type="entry name" value="TRANSLATIONAL ACTIVATOR GCN1-RELATED"/>
    <property type="match status" value="1"/>
</dbReference>
<feature type="repeat" description="HEAT" evidence="3">
    <location>
        <begin position="1001"/>
        <end position="1037"/>
    </location>
</feature>
<evidence type="ECO:0000256" key="5">
    <source>
        <dbReference type="SAM" id="MobiDB-lite"/>
    </source>
</evidence>
<dbReference type="Proteomes" id="UP001201812">
    <property type="component" value="Unassembled WGS sequence"/>
</dbReference>
<feature type="repeat" description="HEAT" evidence="3">
    <location>
        <begin position="1551"/>
        <end position="1588"/>
    </location>
</feature>
<dbReference type="SUPFAM" id="SSF48371">
    <property type="entry name" value="ARM repeat"/>
    <property type="match status" value="3"/>
</dbReference>
<dbReference type="GO" id="GO:0000226">
    <property type="term" value="P:microtubule cytoskeleton organization"/>
    <property type="evidence" value="ECO:0007669"/>
    <property type="project" value="UniProtKB-ARBA"/>
</dbReference>
<dbReference type="InterPro" id="IPR011989">
    <property type="entry name" value="ARM-like"/>
</dbReference>
<evidence type="ECO:0000259" key="6">
    <source>
        <dbReference type="SMART" id="SM01349"/>
    </source>
</evidence>
<dbReference type="InterPro" id="IPR034085">
    <property type="entry name" value="TOG"/>
</dbReference>
<feature type="repeat" description="HEAT" evidence="3">
    <location>
        <begin position="1199"/>
        <end position="1237"/>
    </location>
</feature>
<dbReference type="GO" id="GO:0034198">
    <property type="term" value="P:cellular response to amino acid starvation"/>
    <property type="evidence" value="ECO:0007669"/>
    <property type="project" value="TreeGrafter"/>
</dbReference>
<dbReference type="Pfam" id="PF23271">
    <property type="entry name" value="HEAT_GCN1"/>
    <property type="match status" value="1"/>
</dbReference>
<dbReference type="InterPro" id="IPR016024">
    <property type="entry name" value="ARM-type_fold"/>
</dbReference>
<evidence type="ECO:0000256" key="4">
    <source>
        <dbReference type="SAM" id="Coils"/>
    </source>
</evidence>
<proteinExistence type="inferred from homology"/>
<accession>A0AAD4RBC2</accession>
<feature type="domain" description="TOG" evidence="6">
    <location>
        <begin position="917"/>
        <end position="1139"/>
    </location>
</feature>
<keyword evidence="2" id="KW-0677">Repeat</keyword>
<dbReference type="GO" id="GO:0019887">
    <property type="term" value="F:protein kinase regulator activity"/>
    <property type="evidence" value="ECO:0007669"/>
    <property type="project" value="TreeGrafter"/>
</dbReference>
<dbReference type="Gene3D" id="1.25.10.10">
    <property type="entry name" value="Leucine-rich Repeat Variant"/>
    <property type="match status" value="5"/>
</dbReference>
<protein>
    <submittedName>
        <fullName evidence="7">Protein ILITYHIA</fullName>
    </submittedName>
</protein>
<evidence type="ECO:0000313" key="8">
    <source>
        <dbReference type="Proteomes" id="UP001201812"/>
    </source>
</evidence>
<comment type="caution">
    <text evidence="7">The sequence shown here is derived from an EMBL/GenBank/DDBJ whole genome shotgun (WGS) entry which is preliminary data.</text>
</comment>
<organism evidence="7 8">
    <name type="scientific">Ditylenchus destructor</name>
    <dbReference type="NCBI Taxonomy" id="166010"/>
    <lineage>
        <taxon>Eukaryota</taxon>
        <taxon>Metazoa</taxon>
        <taxon>Ecdysozoa</taxon>
        <taxon>Nematoda</taxon>
        <taxon>Chromadorea</taxon>
        <taxon>Rhabditida</taxon>
        <taxon>Tylenchina</taxon>
        <taxon>Tylenchomorpha</taxon>
        <taxon>Sphaerularioidea</taxon>
        <taxon>Anguinidae</taxon>
        <taxon>Anguininae</taxon>
        <taxon>Ditylenchus</taxon>
    </lineage>
</organism>
<gene>
    <name evidence="7" type="ORF">DdX_01618</name>
</gene>
<comment type="similarity">
    <text evidence="1">Belongs to the GCN1 family.</text>
</comment>
<feature type="domain" description="TOG" evidence="6">
    <location>
        <begin position="1386"/>
        <end position="1611"/>
    </location>
</feature>
<dbReference type="EMBL" id="JAKKPZ010000001">
    <property type="protein sequence ID" value="KAI1729378.1"/>
    <property type="molecule type" value="Genomic_DNA"/>
</dbReference>
<feature type="coiled-coil region" evidence="4">
    <location>
        <begin position="340"/>
        <end position="405"/>
    </location>
</feature>
<evidence type="ECO:0000313" key="7">
    <source>
        <dbReference type="EMBL" id="KAI1729378.1"/>
    </source>
</evidence>